<evidence type="ECO:0000313" key="2">
    <source>
        <dbReference type="EMBL" id="KAK3168800.1"/>
    </source>
</evidence>
<protein>
    <submittedName>
        <fullName evidence="2">Uncharacterized protein</fullName>
    </submittedName>
</protein>
<proteinExistence type="predicted"/>
<feature type="region of interest" description="Disordered" evidence="1">
    <location>
        <begin position="1"/>
        <end position="32"/>
    </location>
</feature>
<organism evidence="2 3">
    <name type="scientific">Lepraria neglecta</name>
    <dbReference type="NCBI Taxonomy" id="209136"/>
    <lineage>
        <taxon>Eukaryota</taxon>
        <taxon>Fungi</taxon>
        <taxon>Dikarya</taxon>
        <taxon>Ascomycota</taxon>
        <taxon>Pezizomycotina</taxon>
        <taxon>Lecanoromycetes</taxon>
        <taxon>OSLEUM clade</taxon>
        <taxon>Lecanoromycetidae</taxon>
        <taxon>Lecanorales</taxon>
        <taxon>Lecanorineae</taxon>
        <taxon>Stereocaulaceae</taxon>
        <taxon>Lepraria</taxon>
    </lineage>
</organism>
<evidence type="ECO:0000313" key="3">
    <source>
        <dbReference type="Proteomes" id="UP001276659"/>
    </source>
</evidence>
<dbReference type="Proteomes" id="UP001276659">
    <property type="component" value="Unassembled WGS sequence"/>
</dbReference>
<reference evidence="2" key="1">
    <citation type="submission" date="2022-11" db="EMBL/GenBank/DDBJ databases">
        <title>Chromosomal genome sequence assembly and mating type (MAT) locus characterization of the leprose asexual lichenized fungus Lepraria neglecta (Nyl.) Erichsen.</title>
        <authorList>
            <person name="Allen J.L."/>
            <person name="Pfeffer B."/>
        </authorList>
    </citation>
    <scope>NUCLEOTIDE SEQUENCE</scope>
    <source>
        <strain evidence="2">Allen 5258</strain>
    </source>
</reference>
<feature type="compositionally biased region" description="Acidic residues" evidence="1">
    <location>
        <begin position="83"/>
        <end position="94"/>
    </location>
</feature>
<accession>A0AAD9YZF8</accession>
<name>A0AAD9YZF8_9LECA</name>
<keyword evidence="3" id="KW-1185">Reference proteome</keyword>
<evidence type="ECO:0000256" key="1">
    <source>
        <dbReference type="SAM" id="MobiDB-lite"/>
    </source>
</evidence>
<feature type="compositionally biased region" description="Basic and acidic residues" evidence="1">
    <location>
        <begin position="61"/>
        <end position="76"/>
    </location>
</feature>
<sequence length="94" mass="10741">MSMPLPKIRRRKDMEDIRTSLPHTPSESDDEDFDVHAIVFEEIHVLSQQDPELLAKSRLRNGAEQDCLRKPGRTWDSKGPGTNEEDDGDPNGRE</sequence>
<gene>
    <name evidence="2" type="ORF">OEA41_005248</name>
</gene>
<comment type="caution">
    <text evidence="2">The sequence shown here is derived from an EMBL/GenBank/DDBJ whole genome shotgun (WGS) entry which is preliminary data.</text>
</comment>
<feature type="region of interest" description="Disordered" evidence="1">
    <location>
        <begin position="61"/>
        <end position="94"/>
    </location>
</feature>
<dbReference type="EMBL" id="JASNWA010000010">
    <property type="protein sequence ID" value="KAK3168800.1"/>
    <property type="molecule type" value="Genomic_DNA"/>
</dbReference>
<dbReference type="AlphaFoldDB" id="A0AAD9YZF8"/>